<reference evidence="1 2" key="1">
    <citation type="journal article" date="2019" name="Nat. Ecol. Evol.">
        <title>Megaphylogeny resolves global patterns of mushroom evolution.</title>
        <authorList>
            <person name="Varga T."/>
            <person name="Krizsan K."/>
            <person name="Foldi C."/>
            <person name="Dima B."/>
            <person name="Sanchez-Garcia M."/>
            <person name="Sanchez-Ramirez S."/>
            <person name="Szollosi G.J."/>
            <person name="Szarkandi J.G."/>
            <person name="Papp V."/>
            <person name="Albert L."/>
            <person name="Andreopoulos W."/>
            <person name="Angelini C."/>
            <person name="Antonin V."/>
            <person name="Barry K.W."/>
            <person name="Bougher N.L."/>
            <person name="Buchanan P."/>
            <person name="Buyck B."/>
            <person name="Bense V."/>
            <person name="Catcheside P."/>
            <person name="Chovatia M."/>
            <person name="Cooper J."/>
            <person name="Damon W."/>
            <person name="Desjardin D."/>
            <person name="Finy P."/>
            <person name="Geml J."/>
            <person name="Haridas S."/>
            <person name="Hughes K."/>
            <person name="Justo A."/>
            <person name="Karasinski D."/>
            <person name="Kautmanova I."/>
            <person name="Kiss B."/>
            <person name="Kocsube S."/>
            <person name="Kotiranta H."/>
            <person name="LaButti K.M."/>
            <person name="Lechner B.E."/>
            <person name="Liimatainen K."/>
            <person name="Lipzen A."/>
            <person name="Lukacs Z."/>
            <person name="Mihaltcheva S."/>
            <person name="Morgado L.N."/>
            <person name="Niskanen T."/>
            <person name="Noordeloos M.E."/>
            <person name="Ohm R.A."/>
            <person name="Ortiz-Santana B."/>
            <person name="Ovrebo C."/>
            <person name="Racz N."/>
            <person name="Riley R."/>
            <person name="Savchenko A."/>
            <person name="Shiryaev A."/>
            <person name="Soop K."/>
            <person name="Spirin V."/>
            <person name="Szebenyi C."/>
            <person name="Tomsovsky M."/>
            <person name="Tulloss R.E."/>
            <person name="Uehling J."/>
            <person name="Grigoriev I.V."/>
            <person name="Vagvolgyi C."/>
            <person name="Papp T."/>
            <person name="Martin F.M."/>
            <person name="Miettinen O."/>
            <person name="Hibbett D.S."/>
            <person name="Nagy L.G."/>
        </authorList>
    </citation>
    <scope>NUCLEOTIDE SEQUENCE [LARGE SCALE GENOMIC DNA]</scope>
    <source>
        <strain evidence="1 2">FP101781</strain>
    </source>
</reference>
<proteinExistence type="predicted"/>
<dbReference type="EMBL" id="QPFP01000018">
    <property type="protein sequence ID" value="TEB31510.1"/>
    <property type="molecule type" value="Genomic_DNA"/>
</dbReference>
<sequence length="136" mass="14989">MWGIGRWRDWYGGTFAREKALKGCCILGIGAGALFESSLLRFRRRGAPEAGVEIRKGRRCTGGRGEGDGMALGNCSRVGTECFSHPERNERGKAEQAVGPLCISTLPLVQRNSRPSGLYYKLLGRFGVLRENRVRS</sequence>
<dbReference type="Proteomes" id="UP000298030">
    <property type="component" value="Unassembled WGS sequence"/>
</dbReference>
<dbReference type="AlphaFoldDB" id="A0A4Y7TBJ8"/>
<evidence type="ECO:0000313" key="2">
    <source>
        <dbReference type="Proteomes" id="UP000298030"/>
    </source>
</evidence>
<gene>
    <name evidence="1" type="ORF">FA13DRAFT_1709488</name>
</gene>
<accession>A0A4Y7TBJ8</accession>
<protein>
    <submittedName>
        <fullName evidence="1">Uncharacterized protein</fullName>
    </submittedName>
</protein>
<keyword evidence="2" id="KW-1185">Reference proteome</keyword>
<comment type="caution">
    <text evidence="1">The sequence shown here is derived from an EMBL/GenBank/DDBJ whole genome shotgun (WGS) entry which is preliminary data.</text>
</comment>
<evidence type="ECO:0000313" key="1">
    <source>
        <dbReference type="EMBL" id="TEB31510.1"/>
    </source>
</evidence>
<name>A0A4Y7TBJ8_COPMI</name>
<organism evidence="1 2">
    <name type="scientific">Coprinellus micaceus</name>
    <name type="common">Glistening ink-cap mushroom</name>
    <name type="synonym">Coprinus micaceus</name>
    <dbReference type="NCBI Taxonomy" id="71717"/>
    <lineage>
        <taxon>Eukaryota</taxon>
        <taxon>Fungi</taxon>
        <taxon>Dikarya</taxon>
        <taxon>Basidiomycota</taxon>
        <taxon>Agaricomycotina</taxon>
        <taxon>Agaricomycetes</taxon>
        <taxon>Agaricomycetidae</taxon>
        <taxon>Agaricales</taxon>
        <taxon>Agaricineae</taxon>
        <taxon>Psathyrellaceae</taxon>
        <taxon>Coprinellus</taxon>
    </lineage>
</organism>